<proteinExistence type="predicted"/>
<sequence>MAKVVNRASDIIQLKDLKDGEFAEVIEWFEDGTVSNGDIIQRCGLALFILGSCSYYPEIFSKGARDYTNTKLRTLPEGTTIML</sequence>
<evidence type="ECO:0000313" key="1">
    <source>
        <dbReference type="EMBL" id="DAE31120.1"/>
    </source>
</evidence>
<organism evidence="1">
    <name type="scientific">virus sp. ctML55</name>
    <dbReference type="NCBI Taxonomy" id="2827627"/>
    <lineage>
        <taxon>Viruses</taxon>
    </lineage>
</organism>
<accession>A0A8S5RIA6</accession>
<dbReference type="EMBL" id="BK059105">
    <property type="protein sequence ID" value="DAE31120.1"/>
    <property type="molecule type" value="Genomic_DNA"/>
</dbReference>
<protein>
    <submittedName>
        <fullName evidence="1">Uncharacterized protein</fullName>
    </submittedName>
</protein>
<reference evidence="1" key="1">
    <citation type="journal article" date="2021" name="Proc. Natl. Acad. Sci. U.S.A.">
        <title>A Catalog of Tens of Thousands of Viruses from Human Metagenomes Reveals Hidden Associations with Chronic Diseases.</title>
        <authorList>
            <person name="Tisza M.J."/>
            <person name="Buck C.B."/>
        </authorList>
    </citation>
    <scope>NUCLEOTIDE SEQUENCE</scope>
    <source>
        <strain evidence="1">CtML55</strain>
    </source>
</reference>
<name>A0A8S5RIA6_9VIRU</name>